<dbReference type="Proteomes" id="UP000681341">
    <property type="component" value="Unassembled WGS sequence"/>
</dbReference>
<sequence>MGRVLLDEMIETDYGLFELCWGDYGFDGDFERNFAGQANGLVGAASGLGLYVNLARRSGGSPVRIVLEPEPAPADAGSWEDIVEVSIAIPPGAEVVWRAWEGGDGGDLDLPSGTYRVRVSAFGRDSGREGEFADGAVDRYLLELWPAPVRPDEIIKSTSADAVYWHREVGSRRSRLLVFGYARRDALLCRHAPAAPSRRALCRRVGAGRRPRCGDRARRP</sequence>
<comment type="caution">
    <text evidence="1">The sequence shown here is derived from an EMBL/GenBank/DDBJ whole genome shotgun (WGS) entry which is preliminary data.</text>
</comment>
<evidence type="ECO:0000313" key="1">
    <source>
        <dbReference type="EMBL" id="MBO3731993.1"/>
    </source>
</evidence>
<gene>
    <name evidence="1" type="ORF">J5V16_04105</name>
</gene>
<name>A0ABS3TZQ3_9ACTN</name>
<proteinExistence type="predicted"/>
<reference evidence="1 2" key="1">
    <citation type="submission" date="2021-03" db="EMBL/GenBank/DDBJ databases">
        <title>Glycomyces sp. nov., a novel actinomycete isolated from soil.</title>
        <authorList>
            <person name="Yang X."/>
            <person name="Xu X."/>
        </authorList>
    </citation>
    <scope>NUCLEOTIDE SEQUENCE [LARGE SCALE GENOMIC DNA]</scope>
    <source>
        <strain evidence="1 2">NEAU-S30</strain>
    </source>
</reference>
<organism evidence="1 2">
    <name type="scientific">Glycomyces niveus</name>
    <dbReference type="NCBI Taxonomy" id="2820287"/>
    <lineage>
        <taxon>Bacteria</taxon>
        <taxon>Bacillati</taxon>
        <taxon>Actinomycetota</taxon>
        <taxon>Actinomycetes</taxon>
        <taxon>Glycomycetales</taxon>
        <taxon>Glycomycetaceae</taxon>
        <taxon>Glycomyces</taxon>
    </lineage>
</organism>
<evidence type="ECO:0000313" key="2">
    <source>
        <dbReference type="Proteomes" id="UP000681341"/>
    </source>
</evidence>
<dbReference type="EMBL" id="JAGFNP010000002">
    <property type="protein sequence ID" value="MBO3731993.1"/>
    <property type="molecule type" value="Genomic_DNA"/>
</dbReference>
<dbReference type="RefSeq" id="WP_208494737.1">
    <property type="nucleotide sequence ID" value="NZ_JAGFNP010000002.1"/>
</dbReference>
<keyword evidence="2" id="KW-1185">Reference proteome</keyword>
<protein>
    <submittedName>
        <fullName evidence="1">Uncharacterized protein</fullName>
    </submittedName>
</protein>
<accession>A0ABS3TZQ3</accession>